<reference evidence="2 3" key="1">
    <citation type="journal article" date="2015" name="Genome Announc.">
        <title>Draft Genome Sequences of Marine Isolates of Thalassomonas viridans and Thalassomonas actiniarum.</title>
        <authorList>
            <person name="Olonade I."/>
            <person name="van Zyl L.J."/>
            <person name="Trindade M."/>
        </authorList>
    </citation>
    <scope>NUCLEOTIDE SEQUENCE [LARGE SCALE GENOMIC DNA]</scope>
    <source>
        <strain evidence="2 3">A5K-106</strain>
    </source>
</reference>
<keyword evidence="1" id="KW-0732">Signal</keyword>
<dbReference type="EMBL" id="CP059735">
    <property type="protein sequence ID" value="WDE01172.1"/>
    <property type="molecule type" value="Genomic_DNA"/>
</dbReference>
<dbReference type="Pfam" id="PF04392">
    <property type="entry name" value="ABC_sub_bind"/>
    <property type="match status" value="1"/>
</dbReference>
<evidence type="ECO:0000313" key="2">
    <source>
        <dbReference type="EMBL" id="WDE01172.1"/>
    </source>
</evidence>
<sequence length="300" mass="33319">MKWIHRAKFLTLLLLVCCFFSQAESLTVVYPEVKAPYDKIFQQITRGIAEEAQEEILEIKLSHKFDPDDAADKITTDKVIALGKRGLQVARKIYKDKPVVVGALPIRPNGISGVSLTADPDELFDYLHELAPEITKVTVLYTPASAWVIDDAREKAKAKGLSLNGIKVENIREAVKAYDRIFAREDLSKTAIWLPLDPITANDKIIVPVILEKAWSNKIVVFSSKPNHAKRGALFSAIPNNELLGRQLVRLVEKISAQPLPSIVNPLKTVKLAVNLRTAAHLGYEYGSGKRSGFALTFPK</sequence>
<dbReference type="AlphaFoldDB" id="A0AAE9YX27"/>
<evidence type="ECO:0008006" key="4">
    <source>
        <dbReference type="Google" id="ProtNLM"/>
    </source>
</evidence>
<protein>
    <recommendedName>
        <fullName evidence="4">ABC transporter substrate-binding protein</fullName>
    </recommendedName>
</protein>
<organism evidence="2 3">
    <name type="scientific">Thalassomonas actiniarum</name>
    <dbReference type="NCBI Taxonomy" id="485447"/>
    <lineage>
        <taxon>Bacteria</taxon>
        <taxon>Pseudomonadati</taxon>
        <taxon>Pseudomonadota</taxon>
        <taxon>Gammaproteobacteria</taxon>
        <taxon>Alteromonadales</taxon>
        <taxon>Colwelliaceae</taxon>
        <taxon>Thalassomonas</taxon>
    </lineage>
</organism>
<proteinExistence type="predicted"/>
<dbReference type="KEGG" id="tact:SG35_011340"/>
<dbReference type="RefSeq" id="WP_084692548.1">
    <property type="nucleotide sequence ID" value="NZ_CP059735.1"/>
</dbReference>
<dbReference type="PANTHER" id="PTHR35271">
    <property type="entry name" value="ABC TRANSPORTER, SUBSTRATE-BINDING LIPOPROTEIN-RELATED"/>
    <property type="match status" value="1"/>
</dbReference>
<reference evidence="2 3" key="2">
    <citation type="journal article" date="2022" name="Mar. Drugs">
        <title>Bioassay-Guided Fractionation Leads to the Detection of Cholic Acid Generated by the Rare Thalassomonas sp.</title>
        <authorList>
            <person name="Pheiffer F."/>
            <person name="Schneider Y.K."/>
            <person name="Hansen E.H."/>
            <person name="Andersen J.H."/>
            <person name="Isaksson J."/>
            <person name="Busche T."/>
            <person name="R C."/>
            <person name="Kalinowski J."/>
            <person name="Zyl L.V."/>
            <person name="Trindade M."/>
        </authorList>
    </citation>
    <scope>NUCLEOTIDE SEQUENCE [LARGE SCALE GENOMIC DNA]</scope>
    <source>
        <strain evidence="2 3">A5K-106</strain>
    </source>
</reference>
<gene>
    <name evidence="2" type="ORF">SG35_011340</name>
</gene>
<dbReference type="Gene3D" id="3.40.50.2300">
    <property type="match status" value="1"/>
</dbReference>
<keyword evidence="3" id="KW-1185">Reference proteome</keyword>
<name>A0AAE9YX27_9GAMM</name>
<evidence type="ECO:0000313" key="3">
    <source>
        <dbReference type="Proteomes" id="UP000032568"/>
    </source>
</evidence>
<feature type="signal peptide" evidence="1">
    <location>
        <begin position="1"/>
        <end position="23"/>
    </location>
</feature>
<evidence type="ECO:0000256" key="1">
    <source>
        <dbReference type="SAM" id="SignalP"/>
    </source>
</evidence>
<dbReference type="InterPro" id="IPR007487">
    <property type="entry name" value="ABC_transpt-TYRBP-like"/>
</dbReference>
<feature type="chain" id="PRO_5042010334" description="ABC transporter substrate-binding protein" evidence="1">
    <location>
        <begin position="24"/>
        <end position="300"/>
    </location>
</feature>
<dbReference type="PANTHER" id="PTHR35271:SF1">
    <property type="entry name" value="ABC TRANSPORTER, SUBSTRATE-BINDING LIPOPROTEIN"/>
    <property type="match status" value="1"/>
</dbReference>
<accession>A0AAE9YX27</accession>
<dbReference type="Proteomes" id="UP000032568">
    <property type="component" value="Chromosome"/>
</dbReference>